<name>A0A4P2R0G3_SORCE</name>
<organism evidence="1 2">
    <name type="scientific">Sorangium cellulosum</name>
    <name type="common">Polyangium cellulosum</name>
    <dbReference type="NCBI Taxonomy" id="56"/>
    <lineage>
        <taxon>Bacteria</taxon>
        <taxon>Pseudomonadati</taxon>
        <taxon>Myxococcota</taxon>
        <taxon>Polyangia</taxon>
        <taxon>Polyangiales</taxon>
        <taxon>Polyangiaceae</taxon>
        <taxon>Sorangium</taxon>
    </lineage>
</organism>
<sequence>MHIAVDEEHVSDLYRAVEALEGGSEEEIHFGIEIGERGMAVLLDEAYGMFDSYSEVA</sequence>
<evidence type="ECO:0000313" key="1">
    <source>
        <dbReference type="EMBL" id="AUX35991.1"/>
    </source>
</evidence>
<accession>A0A4P2R0G3</accession>
<reference evidence="1 2" key="1">
    <citation type="submission" date="2015-09" db="EMBL/GenBank/DDBJ databases">
        <title>Sorangium comparison.</title>
        <authorList>
            <person name="Zaburannyi N."/>
            <person name="Bunk B."/>
            <person name="Overmann J."/>
            <person name="Mueller R."/>
        </authorList>
    </citation>
    <scope>NUCLEOTIDE SEQUENCE [LARGE SCALE GENOMIC DNA]</scope>
    <source>
        <strain evidence="1 2">So ce836</strain>
    </source>
</reference>
<dbReference type="RefSeq" id="WP_165374401.1">
    <property type="nucleotide sequence ID" value="NZ_CP012672.1"/>
</dbReference>
<protein>
    <submittedName>
        <fullName evidence="1">Uncharacterized protein</fullName>
    </submittedName>
</protein>
<proteinExistence type="predicted"/>
<evidence type="ECO:0000313" key="2">
    <source>
        <dbReference type="Proteomes" id="UP000295497"/>
    </source>
</evidence>
<dbReference type="Proteomes" id="UP000295497">
    <property type="component" value="Chromosome"/>
</dbReference>
<dbReference type="EMBL" id="CP012672">
    <property type="protein sequence ID" value="AUX35991.1"/>
    <property type="molecule type" value="Genomic_DNA"/>
</dbReference>
<dbReference type="AlphaFoldDB" id="A0A4P2R0G3"/>
<gene>
    <name evidence="1" type="ORF">SOCE836_081950</name>
</gene>